<gene>
    <name evidence="2" type="primary">dcd_1</name>
    <name evidence="2" type="ORF">CM83_2339</name>
</gene>
<protein>
    <submittedName>
        <fullName evidence="2">Deoxycytidine triphosphate deaminase</fullName>
    </submittedName>
</protein>
<organism evidence="2">
    <name type="scientific">Lygus hesperus</name>
    <name type="common">Western plant bug</name>
    <dbReference type="NCBI Taxonomy" id="30085"/>
    <lineage>
        <taxon>Eukaryota</taxon>
        <taxon>Metazoa</taxon>
        <taxon>Ecdysozoa</taxon>
        <taxon>Arthropoda</taxon>
        <taxon>Hexapoda</taxon>
        <taxon>Insecta</taxon>
        <taxon>Pterygota</taxon>
        <taxon>Neoptera</taxon>
        <taxon>Paraneoptera</taxon>
        <taxon>Hemiptera</taxon>
        <taxon>Heteroptera</taxon>
        <taxon>Panheteroptera</taxon>
        <taxon>Cimicomorpha</taxon>
        <taxon>Miridae</taxon>
        <taxon>Mirini</taxon>
        <taxon>Lygus</taxon>
    </lineage>
</organism>
<name>A0A0A9W6V7_LYGHE</name>
<feature type="region of interest" description="Disordered" evidence="1">
    <location>
        <begin position="76"/>
        <end position="103"/>
    </location>
</feature>
<proteinExistence type="predicted"/>
<accession>A0A0A9W6V7</accession>
<reference evidence="2" key="2">
    <citation type="submission" date="2014-07" db="EMBL/GenBank/DDBJ databases">
        <authorList>
            <person name="Hull J."/>
        </authorList>
    </citation>
    <scope>NUCLEOTIDE SEQUENCE</scope>
</reference>
<feature type="non-terminal residue" evidence="2">
    <location>
        <position position="1"/>
    </location>
</feature>
<dbReference type="EMBL" id="GBHO01040483">
    <property type="protein sequence ID" value="JAG03121.1"/>
    <property type="molecule type" value="Transcribed_RNA"/>
</dbReference>
<evidence type="ECO:0000313" key="2">
    <source>
        <dbReference type="EMBL" id="JAG03121.1"/>
    </source>
</evidence>
<sequence>NKYHFFVVRFWSCGVSRVFDLLLKKQFYKPPQQHFFTHPSKVTAIATNKTKTLPKKPTKELTRGLSIKRRNIPRELSKLTNDISDEKEKQKGSKKEEEIHINN</sequence>
<reference evidence="2" key="1">
    <citation type="journal article" date="2014" name="PLoS ONE">
        <title>Transcriptome-Based Identification of ABC Transporters in the Western Tarnished Plant Bug Lygus hesperus.</title>
        <authorList>
            <person name="Hull J.J."/>
            <person name="Chaney K."/>
            <person name="Geib S.M."/>
            <person name="Fabrick J.A."/>
            <person name="Brent C.S."/>
            <person name="Walsh D."/>
            <person name="Lavine L.C."/>
        </authorList>
    </citation>
    <scope>NUCLEOTIDE SEQUENCE</scope>
</reference>
<feature type="compositionally biased region" description="Basic and acidic residues" evidence="1">
    <location>
        <begin position="84"/>
        <end position="103"/>
    </location>
</feature>
<evidence type="ECO:0000256" key="1">
    <source>
        <dbReference type="SAM" id="MobiDB-lite"/>
    </source>
</evidence>
<dbReference type="AlphaFoldDB" id="A0A0A9W6V7"/>